<gene>
    <name evidence="2" type="ORF">C1I91_09390</name>
</gene>
<dbReference type="InterPro" id="IPR003848">
    <property type="entry name" value="DUF218"/>
</dbReference>
<dbReference type="AlphaFoldDB" id="A0A3R5UEX8"/>
<dbReference type="InterPro" id="IPR014729">
    <property type="entry name" value="Rossmann-like_a/b/a_fold"/>
</dbReference>
<feature type="domain" description="DUF218" evidence="1">
    <location>
        <begin position="46"/>
        <end position="180"/>
    </location>
</feature>
<dbReference type="Gene3D" id="3.40.50.620">
    <property type="entry name" value="HUPs"/>
    <property type="match status" value="1"/>
</dbReference>
<protein>
    <submittedName>
        <fullName evidence="2">YdcF family protein</fullName>
    </submittedName>
</protein>
<dbReference type="PANTHER" id="PTHR30336:SF20">
    <property type="entry name" value="DUF218 DOMAIN-CONTAINING PROTEIN"/>
    <property type="match status" value="1"/>
</dbReference>
<dbReference type="GO" id="GO:0005886">
    <property type="term" value="C:plasma membrane"/>
    <property type="evidence" value="ECO:0007669"/>
    <property type="project" value="TreeGrafter"/>
</dbReference>
<dbReference type="PANTHER" id="PTHR30336">
    <property type="entry name" value="INNER MEMBRANE PROTEIN, PROBABLE PERMEASE"/>
    <property type="match status" value="1"/>
</dbReference>
<sequence>MDLKEVKFNIELINDINKIGLYLAKRDISTLSVSELYNKYGLEKIDMVILLGNSITYSIEVAKQAFENLSAEYLMIVGGIGHSTSYLYDNITKYNRYSDIKSEGRAEADIMKDVLEDVYSVNEKYIIVENQSTNCGDNAEKALNTLRKVKIKPSSVLLIQDPTMQLRSYEAFKKYFEGDELINFINYAPFLPSIKFEGEKVTFQQDYIEGIWGIERYLSLIMGEVPRLRDDEAGYGPKGKNFIGHVDIPKDVLDAYSRINTEIDEHFTRRIIV</sequence>
<dbReference type="KEGG" id="cmah:C1I91_09390"/>
<dbReference type="Pfam" id="PF02698">
    <property type="entry name" value="DUF218"/>
    <property type="match status" value="1"/>
</dbReference>
<keyword evidence="3" id="KW-1185">Reference proteome</keyword>
<accession>A0A3R5UEX8</accession>
<evidence type="ECO:0000313" key="2">
    <source>
        <dbReference type="EMBL" id="QAA31843.1"/>
    </source>
</evidence>
<organism evidence="2 3">
    <name type="scientific">Clostridium manihotivorum</name>
    <dbReference type="NCBI Taxonomy" id="2320868"/>
    <lineage>
        <taxon>Bacteria</taxon>
        <taxon>Bacillati</taxon>
        <taxon>Bacillota</taxon>
        <taxon>Clostridia</taxon>
        <taxon>Eubacteriales</taxon>
        <taxon>Clostridiaceae</taxon>
        <taxon>Clostridium</taxon>
    </lineage>
</organism>
<dbReference type="EMBL" id="CP025746">
    <property type="protein sequence ID" value="QAA31843.1"/>
    <property type="molecule type" value="Genomic_DNA"/>
</dbReference>
<proteinExistence type="predicted"/>
<evidence type="ECO:0000313" key="3">
    <source>
        <dbReference type="Proteomes" id="UP000286268"/>
    </source>
</evidence>
<dbReference type="Gene3D" id="1.10.3620.10">
    <property type="entry name" value="YdcF like domain"/>
    <property type="match status" value="1"/>
</dbReference>
<dbReference type="CDD" id="cd06259">
    <property type="entry name" value="YdcF-like"/>
    <property type="match status" value="1"/>
</dbReference>
<dbReference type="OrthoDB" id="2216870at2"/>
<dbReference type="Proteomes" id="UP000286268">
    <property type="component" value="Chromosome"/>
</dbReference>
<name>A0A3R5UEX8_9CLOT</name>
<evidence type="ECO:0000259" key="1">
    <source>
        <dbReference type="Pfam" id="PF02698"/>
    </source>
</evidence>
<dbReference type="InterPro" id="IPR051599">
    <property type="entry name" value="Cell_Envelope_Assoc"/>
</dbReference>
<dbReference type="RefSeq" id="WP_128212638.1">
    <property type="nucleotide sequence ID" value="NZ_CP025746.1"/>
</dbReference>
<reference evidence="2 3" key="1">
    <citation type="submission" date="2018-01" db="EMBL/GenBank/DDBJ databases">
        <title>Genome Sequencing and Assembly of Anaerobacter polyendosporus strain CT4.</title>
        <authorList>
            <person name="Tachaapaikoon C."/>
            <person name="Sutheeworapong S."/>
            <person name="Jenjaroenpun P."/>
            <person name="Wongsurawat T."/>
            <person name="Nookeaw I."/>
            <person name="Cheawchanlertfa P."/>
            <person name="Kosugi A."/>
            <person name="Cheevadhanarak S."/>
            <person name="Ratanakhanokchai K."/>
        </authorList>
    </citation>
    <scope>NUCLEOTIDE SEQUENCE [LARGE SCALE GENOMIC DNA]</scope>
    <source>
        <strain evidence="2 3">CT4</strain>
    </source>
</reference>